<protein>
    <submittedName>
        <fullName evidence="1">Uncharacterized protein</fullName>
    </submittedName>
</protein>
<organism evidence="1 2">
    <name type="scientific">Streptomyces filamentosus</name>
    <name type="common">Streptomyces roseosporus</name>
    <dbReference type="NCBI Taxonomy" id="67294"/>
    <lineage>
        <taxon>Bacteria</taxon>
        <taxon>Bacillati</taxon>
        <taxon>Actinomycetota</taxon>
        <taxon>Actinomycetes</taxon>
        <taxon>Kitasatosporales</taxon>
        <taxon>Streptomycetaceae</taxon>
        <taxon>Streptomyces</taxon>
    </lineage>
</organism>
<proteinExistence type="predicted"/>
<reference evidence="1" key="1">
    <citation type="journal article" date="2014" name="Int. J. Syst. Evol. Microbiol.">
        <title>Complete genome sequence of Corynebacterium casei LMG S-19264T (=DSM 44701T), isolated from a smear-ripened cheese.</title>
        <authorList>
            <consortium name="US DOE Joint Genome Institute (JGI-PGF)"/>
            <person name="Walter F."/>
            <person name="Albersmeier A."/>
            <person name="Kalinowski J."/>
            <person name="Ruckert C."/>
        </authorList>
    </citation>
    <scope>NUCLEOTIDE SEQUENCE</scope>
    <source>
        <strain evidence="1">JCM 4122</strain>
    </source>
</reference>
<comment type="caution">
    <text evidence="1">The sequence shown here is derived from an EMBL/GenBank/DDBJ whole genome shotgun (WGS) entry which is preliminary data.</text>
</comment>
<sequence length="131" mass="13769">MSSGFDGEQGHLVRSDVVRVARQLADSVMRHHDGRFEGTQVRDETADDLVEGRVDEPGLTGRRLGISGVTVAEQPRGTGAQDGKGCRKLRGAAAAWCPGGGDDGGASAGGVVLREHPAGEETFVVRVREHP</sequence>
<dbReference type="EMBL" id="BNBE01000002">
    <property type="protein sequence ID" value="GHG13085.1"/>
    <property type="molecule type" value="Genomic_DNA"/>
</dbReference>
<dbReference type="Proteomes" id="UP000632849">
    <property type="component" value="Unassembled WGS sequence"/>
</dbReference>
<dbReference type="AlphaFoldDB" id="A0A919BTD4"/>
<gene>
    <name evidence="1" type="ORF">GCM10017667_53480</name>
</gene>
<keyword evidence="2" id="KW-1185">Reference proteome</keyword>
<evidence type="ECO:0000313" key="2">
    <source>
        <dbReference type="Proteomes" id="UP000632849"/>
    </source>
</evidence>
<evidence type="ECO:0000313" key="1">
    <source>
        <dbReference type="EMBL" id="GHG13085.1"/>
    </source>
</evidence>
<accession>A0A919BTD4</accession>
<name>A0A919BTD4_STRFL</name>
<reference evidence="1" key="2">
    <citation type="submission" date="2020-09" db="EMBL/GenBank/DDBJ databases">
        <authorList>
            <person name="Sun Q."/>
            <person name="Ohkuma M."/>
        </authorList>
    </citation>
    <scope>NUCLEOTIDE SEQUENCE</scope>
    <source>
        <strain evidence="1">JCM 4122</strain>
    </source>
</reference>